<dbReference type="Proteomes" id="UP001258315">
    <property type="component" value="Unassembled WGS sequence"/>
</dbReference>
<keyword evidence="2" id="KW-1185">Reference proteome</keyword>
<comment type="caution">
    <text evidence="1">The sequence shown here is derived from an EMBL/GenBank/DDBJ whole genome shotgun (WGS) entry which is preliminary data.</text>
</comment>
<sequence>METPVKHYKFINSRTDNVIYYYSLDSSLVV</sequence>
<reference evidence="2" key="1">
    <citation type="submission" date="2023-07" db="EMBL/GenBank/DDBJ databases">
        <title>Functional and genomic diversity of the sorghum phyllosphere microbiome.</title>
        <authorList>
            <person name="Shade A."/>
        </authorList>
    </citation>
    <scope>NUCLEOTIDE SEQUENCE [LARGE SCALE GENOMIC DNA]</scope>
    <source>
        <strain evidence="2">SORGH_AS_0422</strain>
    </source>
</reference>
<evidence type="ECO:0000313" key="2">
    <source>
        <dbReference type="Proteomes" id="UP001258315"/>
    </source>
</evidence>
<evidence type="ECO:0000313" key="1">
    <source>
        <dbReference type="EMBL" id="MDT3402428.1"/>
    </source>
</evidence>
<protein>
    <submittedName>
        <fullName evidence="1">Uncharacterized protein</fullName>
    </submittedName>
</protein>
<name>A0ABU3GRM6_9SPHI</name>
<organism evidence="1 2">
    <name type="scientific">Mucilaginibacter terrae</name>
    <dbReference type="NCBI Taxonomy" id="1955052"/>
    <lineage>
        <taxon>Bacteria</taxon>
        <taxon>Pseudomonadati</taxon>
        <taxon>Bacteroidota</taxon>
        <taxon>Sphingobacteriia</taxon>
        <taxon>Sphingobacteriales</taxon>
        <taxon>Sphingobacteriaceae</taxon>
        <taxon>Mucilaginibacter</taxon>
    </lineage>
</organism>
<accession>A0ABU3GRM6</accession>
<proteinExistence type="predicted"/>
<gene>
    <name evidence="1" type="ORF">QE417_001500</name>
</gene>
<dbReference type="EMBL" id="JAVLVU010000001">
    <property type="protein sequence ID" value="MDT3402428.1"/>
    <property type="molecule type" value="Genomic_DNA"/>
</dbReference>